<evidence type="ECO:0000259" key="3">
    <source>
        <dbReference type="Pfam" id="PF00005"/>
    </source>
</evidence>
<comment type="caution">
    <text evidence="4">The sequence shown here is derived from an EMBL/GenBank/DDBJ whole genome shotgun (WGS) entry which is preliminary data.</text>
</comment>
<name>A0ABQ7ZFH9_BRANA</name>
<dbReference type="Gene3D" id="3.40.50.300">
    <property type="entry name" value="P-loop containing nucleotide triphosphate hydrolases"/>
    <property type="match status" value="1"/>
</dbReference>
<gene>
    <name evidence="4" type="ORF">HID58_066381</name>
</gene>
<feature type="region of interest" description="Disordered" evidence="2">
    <location>
        <begin position="125"/>
        <end position="213"/>
    </location>
</feature>
<dbReference type="InterPro" id="IPR003439">
    <property type="entry name" value="ABC_transporter-like_ATP-bd"/>
</dbReference>
<organism evidence="4 5">
    <name type="scientific">Brassica napus</name>
    <name type="common">Rape</name>
    <dbReference type="NCBI Taxonomy" id="3708"/>
    <lineage>
        <taxon>Eukaryota</taxon>
        <taxon>Viridiplantae</taxon>
        <taxon>Streptophyta</taxon>
        <taxon>Embryophyta</taxon>
        <taxon>Tracheophyta</taxon>
        <taxon>Spermatophyta</taxon>
        <taxon>Magnoliopsida</taxon>
        <taxon>eudicotyledons</taxon>
        <taxon>Gunneridae</taxon>
        <taxon>Pentapetalae</taxon>
        <taxon>rosids</taxon>
        <taxon>malvids</taxon>
        <taxon>Brassicales</taxon>
        <taxon>Brassicaceae</taxon>
        <taxon>Brassiceae</taxon>
        <taxon>Brassica</taxon>
    </lineage>
</organism>
<protein>
    <recommendedName>
        <fullName evidence="3">ABC transporter domain-containing protein</fullName>
    </recommendedName>
</protein>
<dbReference type="InterPro" id="IPR050611">
    <property type="entry name" value="ABCF"/>
</dbReference>
<dbReference type="Pfam" id="PF00005">
    <property type="entry name" value="ABC_tran"/>
    <property type="match status" value="1"/>
</dbReference>
<evidence type="ECO:0000313" key="4">
    <source>
        <dbReference type="EMBL" id="KAH0878987.1"/>
    </source>
</evidence>
<dbReference type="SUPFAM" id="SSF52540">
    <property type="entry name" value="P-loop containing nucleoside triphosphate hydrolases"/>
    <property type="match status" value="1"/>
</dbReference>
<keyword evidence="5" id="KW-1185">Reference proteome</keyword>
<dbReference type="EMBL" id="JAGKQM010000015">
    <property type="protein sequence ID" value="KAH0878987.1"/>
    <property type="molecule type" value="Genomic_DNA"/>
</dbReference>
<keyword evidence="1" id="KW-0677">Repeat</keyword>
<feature type="compositionally biased region" description="Polar residues" evidence="2">
    <location>
        <begin position="142"/>
        <end position="159"/>
    </location>
</feature>
<sequence>MCLRVISLRDPQPAVQCHMMYHLKQFLTPDSPSATSYVGGPVFKRSRCHFSGGLRMRISLARALFVQPTLLLLDEPTNHLNLRAVLWLEEYMSLEEDFDASATVHHSNLPPSAVLLHPRHHLLSSPPSSLSLRHRQQHDVTKSSNHHAQPPLSRTSLIRLNTEREERGDLSGGEMCVGMEGSGEDERLGGGCGSDELRGGVRRQVSETWLSSP</sequence>
<reference evidence="4 5" key="1">
    <citation type="submission" date="2021-05" db="EMBL/GenBank/DDBJ databases">
        <title>Genome Assembly of Synthetic Allotetraploid Brassica napus Reveals Homoeologous Exchanges between Subgenomes.</title>
        <authorList>
            <person name="Davis J.T."/>
        </authorList>
    </citation>
    <scope>NUCLEOTIDE SEQUENCE [LARGE SCALE GENOMIC DNA]</scope>
    <source>
        <strain evidence="5">cv. Da-Ae</strain>
        <tissue evidence="4">Seedling</tissue>
    </source>
</reference>
<evidence type="ECO:0000313" key="5">
    <source>
        <dbReference type="Proteomes" id="UP000824890"/>
    </source>
</evidence>
<evidence type="ECO:0000256" key="2">
    <source>
        <dbReference type="SAM" id="MobiDB-lite"/>
    </source>
</evidence>
<dbReference type="InterPro" id="IPR027417">
    <property type="entry name" value="P-loop_NTPase"/>
</dbReference>
<accession>A0ABQ7ZFH9</accession>
<dbReference type="PANTHER" id="PTHR19211:SF14">
    <property type="entry name" value="ATP-BINDING CASSETTE SUB-FAMILY F MEMBER 1"/>
    <property type="match status" value="1"/>
</dbReference>
<feature type="domain" description="ABC transporter" evidence="3">
    <location>
        <begin position="45"/>
        <end position="78"/>
    </location>
</feature>
<dbReference type="Proteomes" id="UP000824890">
    <property type="component" value="Unassembled WGS sequence"/>
</dbReference>
<proteinExistence type="predicted"/>
<dbReference type="PANTHER" id="PTHR19211">
    <property type="entry name" value="ATP-BINDING TRANSPORT PROTEIN-RELATED"/>
    <property type="match status" value="1"/>
</dbReference>
<evidence type="ECO:0000256" key="1">
    <source>
        <dbReference type="ARBA" id="ARBA00022737"/>
    </source>
</evidence>